<accession>A0A1H1IH18</accession>
<sequence length="57" mass="6366">MNDQCSHGISWGSKCLDCDVARAREIVSRWGAYVDESRMVIAEAQASEVEIAREHAQ</sequence>
<dbReference type="AlphaFoldDB" id="A0A1H1IH18"/>
<dbReference type="EMBL" id="FNKP01000002">
    <property type="protein sequence ID" value="SDR37003.1"/>
    <property type="molecule type" value="Genomic_DNA"/>
</dbReference>
<gene>
    <name evidence="1" type="ORF">SAMN05443245_5173</name>
</gene>
<reference evidence="2" key="1">
    <citation type="submission" date="2016-10" db="EMBL/GenBank/DDBJ databases">
        <authorList>
            <person name="Varghese N."/>
            <person name="Submissions S."/>
        </authorList>
    </citation>
    <scope>NUCLEOTIDE SEQUENCE [LARGE SCALE GENOMIC DNA]</scope>
    <source>
        <strain evidence="2">GAS106B</strain>
    </source>
</reference>
<organism evidence="1 2">
    <name type="scientific">Paraburkholderia fungorum</name>
    <dbReference type="NCBI Taxonomy" id="134537"/>
    <lineage>
        <taxon>Bacteria</taxon>
        <taxon>Pseudomonadati</taxon>
        <taxon>Pseudomonadota</taxon>
        <taxon>Betaproteobacteria</taxon>
        <taxon>Burkholderiales</taxon>
        <taxon>Burkholderiaceae</taxon>
        <taxon>Paraburkholderia</taxon>
    </lineage>
</organism>
<proteinExistence type="predicted"/>
<protein>
    <submittedName>
        <fullName evidence="1">Uncharacterized protein</fullName>
    </submittedName>
</protein>
<name>A0A1H1IH18_9BURK</name>
<evidence type="ECO:0000313" key="2">
    <source>
        <dbReference type="Proteomes" id="UP000183487"/>
    </source>
</evidence>
<keyword evidence="2" id="KW-1185">Reference proteome</keyword>
<evidence type="ECO:0000313" key="1">
    <source>
        <dbReference type="EMBL" id="SDR37003.1"/>
    </source>
</evidence>
<dbReference type="Proteomes" id="UP000183487">
    <property type="component" value="Unassembled WGS sequence"/>
</dbReference>